<feature type="chain" id="PRO_5030769200" evidence="2">
    <location>
        <begin position="28"/>
        <end position="299"/>
    </location>
</feature>
<evidence type="ECO:0000313" key="4">
    <source>
        <dbReference type="Proteomes" id="UP000544222"/>
    </source>
</evidence>
<feature type="region of interest" description="Disordered" evidence="1">
    <location>
        <begin position="124"/>
        <end position="147"/>
    </location>
</feature>
<dbReference type="EMBL" id="JACHYB010000001">
    <property type="protein sequence ID" value="MBB3186379.1"/>
    <property type="molecule type" value="Genomic_DNA"/>
</dbReference>
<keyword evidence="4" id="KW-1185">Reference proteome</keyword>
<feature type="region of interest" description="Disordered" evidence="1">
    <location>
        <begin position="265"/>
        <end position="286"/>
    </location>
</feature>
<dbReference type="AlphaFoldDB" id="A0A7W5H187"/>
<keyword evidence="2" id="KW-0732">Signal</keyword>
<dbReference type="RefSeq" id="WP_183412283.1">
    <property type="nucleotide sequence ID" value="NZ_JACHYB010000001.1"/>
</dbReference>
<feature type="compositionally biased region" description="Polar residues" evidence="1">
    <location>
        <begin position="125"/>
        <end position="139"/>
    </location>
</feature>
<reference evidence="3 4" key="1">
    <citation type="submission" date="2020-08" db="EMBL/GenBank/DDBJ databases">
        <title>Genomic Encyclopedia of Type Strains, Phase IV (KMG-IV): sequencing the most valuable type-strain genomes for metagenomic binning, comparative biology and taxonomic classification.</title>
        <authorList>
            <person name="Goeker M."/>
        </authorList>
    </citation>
    <scope>NUCLEOTIDE SEQUENCE [LARGE SCALE GENOMIC DNA]</scope>
    <source>
        <strain evidence="3 4">DSM 27471</strain>
    </source>
</reference>
<dbReference type="Proteomes" id="UP000544222">
    <property type="component" value="Unassembled WGS sequence"/>
</dbReference>
<comment type="caution">
    <text evidence="3">The sequence shown here is derived from an EMBL/GenBank/DDBJ whole genome shotgun (WGS) entry which is preliminary data.</text>
</comment>
<evidence type="ECO:0000313" key="3">
    <source>
        <dbReference type="EMBL" id="MBB3186379.1"/>
    </source>
</evidence>
<organism evidence="3 4">
    <name type="scientific">Microbacter margulisiae</name>
    <dbReference type="NCBI Taxonomy" id="1350067"/>
    <lineage>
        <taxon>Bacteria</taxon>
        <taxon>Pseudomonadati</taxon>
        <taxon>Bacteroidota</taxon>
        <taxon>Bacteroidia</taxon>
        <taxon>Bacteroidales</taxon>
        <taxon>Porphyromonadaceae</taxon>
        <taxon>Microbacter</taxon>
    </lineage>
</organism>
<gene>
    <name evidence="3" type="ORF">FHX64_000542</name>
</gene>
<evidence type="ECO:0000256" key="1">
    <source>
        <dbReference type="SAM" id="MobiDB-lite"/>
    </source>
</evidence>
<feature type="signal peptide" evidence="2">
    <location>
        <begin position="1"/>
        <end position="27"/>
    </location>
</feature>
<name>A0A7W5H187_9PORP</name>
<feature type="compositionally biased region" description="Gly residues" evidence="1">
    <location>
        <begin position="227"/>
        <end position="243"/>
    </location>
</feature>
<feature type="region of interest" description="Disordered" evidence="1">
    <location>
        <begin position="223"/>
        <end position="243"/>
    </location>
</feature>
<evidence type="ECO:0000256" key="2">
    <source>
        <dbReference type="SAM" id="SignalP"/>
    </source>
</evidence>
<accession>A0A7W5H187</accession>
<proteinExistence type="predicted"/>
<sequence>MKKVSYFQRTCMLVVMLTTLSVFTLSAKKVKLSATSTFYSDLSNVPTPDSTLAGFTTFADGKALIKVFTNDTGLNIQLTAKDETTQQKWLFNGLTIYVDPTGKGSDKYAMVFPSLMSLGRPDMMRQSQQTDNPTPQTGQRPPFQGPDMQMMAQRINSTGATFDVNGDTIFAGPSLAEVTLINPHQLCYNIKLPYSIFHKQNLNPEHLSIGIVSEFKFPQRQGDNRGNMGGPGGGMGGPGGDMGGPGMGGPGMGPGGMGGPGGMNGFGPGMSGGQRNKSDRFSDMQQPVKGWIEITVAQH</sequence>
<protein>
    <submittedName>
        <fullName evidence="3">Uncharacterized protein</fullName>
    </submittedName>
</protein>